<keyword evidence="4" id="KW-0963">Cytoplasm</keyword>
<evidence type="ECO:0000256" key="2">
    <source>
        <dbReference type="ARBA" id="ARBA00004529"/>
    </source>
</evidence>
<name>A0A1A8ZG43_PLAOA</name>
<keyword evidence="5" id="KW-1017">Isopeptide bond</keyword>
<gene>
    <name evidence="15" type="ORF">POVWA1_046760</name>
</gene>
<keyword evidence="8" id="KW-0007">Acetylation</keyword>
<keyword evidence="16" id="KW-1185">Reference proteome</keyword>
<evidence type="ECO:0000256" key="5">
    <source>
        <dbReference type="ARBA" id="ARBA00022499"/>
    </source>
</evidence>
<evidence type="ECO:0000256" key="14">
    <source>
        <dbReference type="SAM" id="MobiDB-lite"/>
    </source>
</evidence>
<sequence>MLGETKSKGWAYFVKARNEKEQKSYIYIFTPWFTIFYSPPYSLIPSLFSLPFITLLCVIRLSRVYPFTSSPTEIIMKNKVYLLLDEKLFKLKELYFCVICSKIRNEFNLKKEVEYYLCNGCTQIYTKNESVFYSYECLRCFKCPFCFTYLTISHNFLDNSISSVCKAEGENDKTKGDIYPGQKGENDEINYKEDAPSVKDGIEVDSTIGQSGQMGDSRKDGEKGTNDPAYVNGAQLYLSPSKDEKKKENEEKLIWGQNCPSAGEYPHNTGNNLKRECINNSRKLDFFKKGEKLFYFKCSYCLWSSINLLANSKLDELIGDMILMEKNCVFNCYFRNVLNELIKCNEQLKKKFVKRTDRNACIYEMENFNSYFDENGHNNTSALMNRETRDFEERKEQGEDSSLICKSEICIEKRSLKDILNAEHVRNPEKCRDLFELEIEHVEYLDPIMFRGQADSQGNKETRKEVTTQSGGVLGEEEASGMEDGEEASGMEEGEGTSSVNGEVNTRGEIGEVQKDRKVEFKTKRARNVEMDNLIIHSEKCLSNEHMHDYPCNFYKGINELIPLRGKLLSKESKRCSNCKQYVLKLHNSNLTPVLRLDNNALKFIPRIYINDFRVIKKKNGILNFILINPLDVEMNIKIITEMEHNFLKHLSINKIQTTCISKSKPYEFVIDTYDEIIDELLEDEKINIKTVVRSEYLIIRKQNNMALVIISFVHIDNDLTQKEFYSTDKCERNTLHVQNGRNDSTTENTTKLNFPLTLECSFSDKSKKEHHLKLNLLFSNNITAKGFRHYALNDM</sequence>
<dbReference type="PANTHER" id="PTHR13034:SF2">
    <property type="entry name" value="DYNACTIN SUBUNIT 4"/>
    <property type="match status" value="1"/>
</dbReference>
<feature type="region of interest" description="Disordered" evidence="14">
    <location>
        <begin position="453"/>
        <end position="509"/>
    </location>
</feature>
<accession>A0A1A8ZG43</accession>
<keyword evidence="10" id="KW-0206">Cytoskeleton</keyword>
<evidence type="ECO:0000256" key="13">
    <source>
        <dbReference type="ARBA" id="ARBA00093507"/>
    </source>
</evidence>
<dbReference type="AlphaFoldDB" id="A0A1A8ZG43"/>
<evidence type="ECO:0000313" key="15">
    <source>
        <dbReference type="EMBL" id="SBT42843.1"/>
    </source>
</evidence>
<evidence type="ECO:0000256" key="3">
    <source>
        <dbReference type="ARBA" id="ARBA00004657"/>
    </source>
</evidence>
<evidence type="ECO:0000256" key="9">
    <source>
        <dbReference type="ARBA" id="ARBA00023054"/>
    </source>
</evidence>
<evidence type="ECO:0000256" key="12">
    <source>
        <dbReference type="ARBA" id="ARBA00034864"/>
    </source>
</evidence>
<keyword evidence="9" id="KW-0175">Coiled coil</keyword>
<dbReference type="GO" id="GO:0005869">
    <property type="term" value="C:dynactin complex"/>
    <property type="evidence" value="ECO:0007669"/>
    <property type="project" value="InterPro"/>
</dbReference>
<dbReference type="Proteomes" id="UP000078555">
    <property type="component" value="Unassembled WGS sequence"/>
</dbReference>
<evidence type="ECO:0000256" key="10">
    <source>
        <dbReference type="ARBA" id="ARBA00023212"/>
    </source>
</evidence>
<evidence type="ECO:0000256" key="11">
    <source>
        <dbReference type="ARBA" id="ARBA00034776"/>
    </source>
</evidence>
<reference evidence="16" key="1">
    <citation type="submission" date="2016-05" db="EMBL/GenBank/DDBJ databases">
        <authorList>
            <person name="Naeem Raeece"/>
        </authorList>
    </citation>
    <scope>NUCLEOTIDE SEQUENCE [LARGE SCALE GENOMIC DNA]</scope>
</reference>
<keyword evidence="7" id="KW-0832">Ubl conjugation</keyword>
<dbReference type="GO" id="GO:0005813">
    <property type="term" value="C:centrosome"/>
    <property type="evidence" value="ECO:0007669"/>
    <property type="project" value="UniProtKB-SubCell"/>
</dbReference>
<evidence type="ECO:0000256" key="8">
    <source>
        <dbReference type="ARBA" id="ARBA00022990"/>
    </source>
</evidence>
<evidence type="ECO:0000256" key="6">
    <source>
        <dbReference type="ARBA" id="ARBA00022553"/>
    </source>
</evidence>
<feature type="region of interest" description="Disordered" evidence="14">
    <location>
        <begin position="206"/>
        <end position="231"/>
    </location>
</feature>
<evidence type="ECO:0000256" key="7">
    <source>
        <dbReference type="ARBA" id="ARBA00022843"/>
    </source>
</evidence>
<dbReference type="InterPro" id="IPR008603">
    <property type="entry name" value="DCTN4"/>
</dbReference>
<comment type="similarity">
    <text evidence="11">Belongs to the dynactin subunit 4 family.</text>
</comment>
<dbReference type="GO" id="GO:0001725">
    <property type="term" value="C:stress fiber"/>
    <property type="evidence" value="ECO:0007669"/>
    <property type="project" value="UniProtKB-SubCell"/>
</dbReference>
<feature type="compositionally biased region" description="Acidic residues" evidence="14">
    <location>
        <begin position="475"/>
        <end position="495"/>
    </location>
</feature>
<evidence type="ECO:0000256" key="4">
    <source>
        <dbReference type="ARBA" id="ARBA00022490"/>
    </source>
</evidence>
<evidence type="ECO:0000256" key="1">
    <source>
        <dbReference type="ARBA" id="ARBA00004300"/>
    </source>
</evidence>
<protein>
    <recommendedName>
        <fullName evidence="12">Dynactin subunit 4</fullName>
    </recommendedName>
</protein>
<proteinExistence type="inferred from homology"/>
<keyword evidence="6" id="KW-0597">Phosphoprotein</keyword>
<comment type="subcellular location">
    <subcellularLocation>
        <location evidence="1">Cytoplasm</location>
        <location evidence="1">Cytoskeleton</location>
        <location evidence="1">Microtubule organizing center</location>
        <location evidence="1">Centrosome</location>
    </subcellularLocation>
    <subcellularLocation>
        <location evidence="2">Cytoplasm</location>
        <location evidence="2">Cytoskeleton</location>
        <location evidence="2">Stress fiber</location>
    </subcellularLocation>
    <subcellularLocation>
        <location evidence="3">Cytoplasm</location>
        <location evidence="3">Myofibril</location>
    </subcellularLocation>
</comment>
<organism evidence="15 16">
    <name type="scientific">Plasmodium ovale wallikeri</name>
    <dbReference type="NCBI Taxonomy" id="864142"/>
    <lineage>
        <taxon>Eukaryota</taxon>
        <taxon>Sar</taxon>
        <taxon>Alveolata</taxon>
        <taxon>Apicomplexa</taxon>
        <taxon>Aconoidasida</taxon>
        <taxon>Haemosporida</taxon>
        <taxon>Plasmodiidae</taxon>
        <taxon>Plasmodium</taxon>
        <taxon>Plasmodium (Plasmodium)</taxon>
    </lineage>
</organism>
<comment type="subunit">
    <text evidence="13">Subunit of dynactin, a multiprotein complex part of a tripartite complex with dynein and a adapter, such as BICDL1, BICD2 or HOOK3. The dynactin complex is built around ACTR1A/ACTB filament and consists of an actin-related filament composed of a shoulder domain, a pointed end and a barbed end. Its length is defined by its flexible shoulder domain. The soulder is composed of 2 DCTN1 subunits, 4 DCTN2 and 2 DCTN3. The 4 DCNT2 (via N-terminus) bind the ACTR1A filament and act as molecular rulers to determine the length. The pointed end is important for binding dynein-dynactin cargo adapters. Consists of 4 subunits: ACTR10, DCNT4, DCTN5 and DCTN6. The barbed end is composed of a CAPZA1:CAPZB heterodimers, which binds ACTR1A/ACTB filament and dynactin and stabilizes dynactin. Interacts with ATP7B, but not ATP7A, in a copper-dependent manner. Interacts with ANK2; this interaction is required for localization at costameres. Interacts with N4BP2L1.</text>
</comment>
<evidence type="ECO:0000313" key="16">
    <source>
        <dbReference type="Proteomes" id="UP000078555"/>
    </source>
</evidence>
<dbReference type="PANTHER" id="PTHR13034">
    <property type="entry name" value="DYNACTIN P62 SUBUNIT"/>
    <property type="match status" value="1"/>
</dbReference>
<dbReference type="EMBL" id="FLRD01000125">
    <property type="protein sequence ID" value="SBT42843.1"/>
    <property type="molecule type" value="Genomic_DNA"/>
</dbReference>
<feature type="compositionally biased region" description="Basic and acidic residues" evidence="14">
    <location>
        <begin position="216"/>
        <end position="225"/>
    </location>
</feature>